<dbReference type="GO" id="GO:0015450">
    <property type="term" value="F:protein-transporting ATPase activity"/>
    <property type="evidence" value="ECO:0007669"/>
    <property type="project" value="InterPro"/>
</dbReference>
<dbReference type="InterPro" id="IPR048631">
    <property type="entry name" value="SecD_1st"/>
</dbReference>
<comment type="similarity">
    <text evidence="9">Belongs to the SecD/SecF family. SecD subfamily.</text>
</comment>
<dbReference type="PANTHER" id="PTHR30081">
    <property type="entry name" value="PROTEIN-EXPORT MEMBRANE PROTEIN SEC"/>
    <property type="match status" value="1"/>
</dbReference>
<dbReference type="GO" id="GO:0043952">
    <property type="term" value="P:protein transport by the Sec complex"/>
    <property type="evidence" value="ECO:0007669"/>
    <property type="project" value="UniProtKB-UniRule"/>
</dbReference>
<reference evidence="13 14" key="1">
    <citation type="submission" date="2014-06" db="EMBL/GenBank/DDBJ databases">
        <title>The genome of the endonuclear symbiont Nucleicultrix amoebiphila.</title>
        <authorList>
            <person name="Schulz F."/>
            <person name="Horn M."/>
        </authorList>
    </citation>
    <scope>NUCLEOTIDE SEQUENCE [LARGE SCALE GENOMIC DNA]</scope>
    <source>
        <strain evidence="13 14">FS5</strain>
    </source>
</reference>
<feature type="domain" description="Protein translocase subunit SecDF P1" evidence="11">
    <location>
        <begin position="151"/>
        <end position="208"/>
    </location>
</feature>
<dbReference type="InterPro" id="IPR005791">
    <property type="entry name" value="SecD"/>
</dbReference>
<evidence type="ECO:0000256" key="4">
    <source>
        <dbReference type="ARBA" id="ARBA00022692"/>
    </source>
</evidence>
<keyword evidence="2 9" id="KW-0813">Transport</keyword>
<dbReference type="NCBIfam" id="TIGR00916">
    <property type="entry name" value="2A0604s01"/>
    <property type="match status" value="1"/>
</dbReference>
<keyword evidence="3 9" id="KW-1003">Cell membrane</keyword>
<evidence type="ECO:0000256" key="3">
    <source>
        <dbReference type="ARBA" id="ARBA00022475"/>
    </source>
</evidence>
<dbReference type="KEGG" id="naf:GQ61_04550"/>
<evidence type="ECO:0000259" key="10">
    <source>
        <dbReference type="Pfam" id="PF02355"/>
    </source>
</evidence>
<name>A0A1W6N4K2_9PROT</name>
<accession>A0A1W6N4K2</accession>
<keyword evidence="5 9" id="KW-0653">Protein transport</keyword>
<feature type="transmembrane region" description="Helical" evidence="9">
    <location>
        <begin position="393"/>
        <end position="412"/>
    </location>
</feature>
<dbReference type="FunFam" id="1.20.1640.10:FF:000004">
    <property type="entry name" value="Protein translocase subunit SecD"/>
    <property type="match status" value="1"/>
</dbReference>
<feature type="transmembrane region" description="Helical" evidence="9">
    <location>
        <begin position="459"/>
        <end position="481"/>
    </location>
</feature>
<protein>
    <recommendedName>
        <fullName evidence="9">Protein translocase subunit SecD</fullName>
    </recommendedName>
</protein>
<evidence type="ECO:0000256" key="9">
    <source>
        <dbReference type="HAMAP-Rule" id="MF_01463"/>
    </source>
</evidence>
<evidence type="ECO:0000313" key="13">
    <source>
        <dbReference type="EMBL" id="ARN84696.1"/>
    </source>
</evidence>
<evidence type="ECO:0000259" key="12">
    <source>
        <dbReference type="Pfam" id="PF22599"/>
    </source>
</evidence>
<dbReference type="EMBL" id="CP008743">
    <property type="protein sequence ID" value="ARN84696.1"/>
    <property type="molecule type" value="Genomic_DNA"/>
</dbReference>
<dbReference type="GO" id="GO:0006605">
    <property type="term" value="P:protein targeting"/>
    <property type="evidence" value="ECO:0007669"/>
    <property type="project" value="UniProtKB-UniRule"/>
</dbReference>
<dbReference type="AlphaFoldDB" id="A0A1W6N4K2"/>
<sequence>MVQLPPWKVILILFACVIGVILPLPNILPETVLNKLPTWYSNQKISLGLDLQGGSHLLLEVDVQHALKDRLDSLLEGTRKILRSEKVGYLNLAINKDAVSFKLRDASQATLAQSILKKEQSDADVSYDPQQETVTLHFKDIAISDRKYKVLQQSIEIVRKRIDQLGTKEPNIQRQGDDRILVQLPGIEDPSHVKALLGKTAQMTFRLLHPEYPEAAMLGGNPPPAGTEILPGESKSNGGQIQYVVMKKILLGGDSLDDASVSFDEYNRPQVNFKFDTPGGRKFAEITRDNIGRRLAIVLDNQVISAPVINSVIPGNGVIQGQFSVQEANDLALLMRAGALPAPLTVIEERTVGPDLGADSIAAGHRATIIGVLFVLAFMLVSYSLFGIIANLALIFNLIFLFAALSVLGATLTLPGVAGIALTLGMAVDANVLIFERIKEEIRLGRKMVSAIDSGFRQAMGTIIDSNVTTLFAAAALYFFGTGPVRGFAVTTAVGIIISMFTAISLTRLLIVGWLKIFKPSKLPI</sequence>
<comment type="caution">
    <text evidence="9">Lacks conserved residue(s) required for the propagation of feature annotation.</text>
</comment>
<feature type="domain" description="Protein export membrane protein SecD/SecF C-terminal" evidence="10">
    <location>
        <begin position="345"/>
        <end position="508"/>
    </location>
</feature>
<dbReference type="OrthoDB" id="9805019at2"/>
<evidence type="ECO:0000256" key="2">
    <source>
        <dbReference type="ARBA" id="ARBA00022448"/>
    </source>
</evidence>
<comment type="subunit">
    <text evidence="9">Forms a complex with SecF. Part of the essential Sec protein translocation apparatus which comprises SecA, SecYEG and auxiliary proteins SecDF-YajC and YidC.</text>
</comment>
<keyword evidence="8 9" id="KW-0472">Membrane</keyword>
<keyword evidence="14" id="KW-1185">Reference proteome</keyword>
<keyword evidence="6 9" id="KW-1133">Transmembrane helix</keyword>
<dbReference type="GO" id="GO:0065002">
    <property type="term" value="P:intracellular protein transmembrane transport"/>
    <property type="evidence" value="ECO:0007669"/>
    <property type="project" value="UniProtKB-UniRule"/>
</dbReference>
<dbReference type="Gene3D" id="3.30.1360.200">
    <property type="match status" value="1"/>
</dbReference>
<keyword evidence="7 9" id="KW-0811">Translocation</keyword>
<dbReference type="Gene3D" id="1.20.1640.10">
    <property type="entry name" value="Multidrug efflux transporter AcrB transmembrane domain"/>
    <property type="match status" value="1"/>
</dbReference>
<dbReference type="InterPro" id="IPR048634">
    <property type="entry name" value="SecD_SecF_C"/>
</dbReference>
<feature type="transmembrane region" description="Helical" evidence="9">
    <location>
        <begin position="7"/>
        <end position="28"/>
    </location>
</feature>
<dbReference type="Proteomes" id="UP000237351">
    <property type="component" value="Chromosome"/>
</dbReference>
<evidence type="ECO:0000256" key="7">
    <source>
        <dbReference type="ARBA" id="ARBA00023010"/>
    </source>
</evidence>
<dbReference type="Pfam" id="PF22599">
    <property type="entry name" value="SecDF_P1_head"/>
    <property type="match status" value="1"/>
</dbReference>
<comment type="function">
    <text evidence="9">Part of the Sec protein translocase complex. Interacts with the SecYEG preprotein conducting channel. SecDF uses the proton motive force (PMF) to complete protein translocation after the ATP-dependent function of SecA.</text>
</comment>
<proteinExistence type="inferred from homology"/>
<evidence type="ECO:0000256" key="6">
    <source>
        <dbReference type="ARBA" id="ARBA00022989"/>
    </source>
</evidence>
<keyword evidence="4 9" id="KW-0812">Transmembrane</keyword>
<dbReference type="HAMAP" id="MF_01463_B">
    <property type="entry name" value="SecD_B"/>
    <property type="match status" value="1"/>
</dbReference>
<gene>
    <name evidence="9" type="primary">secD</name>
    <name evidence="13" type="ORF">GQ61_04550</name>
</gene>
<evidence type="ECO:0000256" key="8">
    <source>
        <dbReference type="ARBA" id="ARBA00023136"/>
    </source>
</evidence>
<dbReference type="Gene3D" id="3.30.70.3400">
    <property type="match status" value="1"/>
</dbReference>
<dbReference type="Pfam" id="PF02355">
    <property type="entry name" value="SecD_SecF_C"/>
    <property type="match status" value="1"/>
</dbReference>
<dbReference type="GO" id="GO:0005886">
    <property type="term" value="C:plasma membrane"/>
    <property type="evidence" value="ECO:0007669"/>
    <property type="project" value="UniProtKB-SubCell"/>
</dbReference>
<dbReference type="Pfam" id="PF07549">
    <property type="entry name" value="Sec_GG"/>
    <property type="match status" value="1"/>
</dbReference>
<comment type="subcellular location">
    <subcellularLocation>
        <location evidence="1 9">Cell membrane</location>
        <topology evidence="1 9">Multi-pass membrane protein</topology>
    </subcellularLocation>
</comment>
<dbReference type="InterPro" id="IPR055344">
    <property type="entry name" value="SecD_SecF_C_bact"/>
</dbReference>
<feature type="transmembrane region" description="Helical" evidence="9">
    <location>
        <begin position="487"/>
        <end position="515"/>
    </location>
</feature>
<dbReference type="InterPro" id="IPR022646">
    <property type="entry name" value="SecD/SecF_CS"/>
</dbReference>
<dbReference type="PANTHER" id="PTHR30081:SF1">
    <property type="entry name" value="PROTEIN TRANSLOCASE SUBUNIT SECD"/>
    <property type="match status" value="1"/>
</dbReference>
<dbReference type="InterPro" id="IPR054384">
    <property type="entry name" value="SecDF_P1_head"/>
</dbReference>
<dbReference type="RefSeq" id="WP_085784158.1">
    <property type="nucleotide sequence ID" value="NZ_CP008743.1"/>
</dbReference>
<feature type="transmembrane region" description="Helical" evidence="9">
    <location>
        <begin position="367"/>
        <end position="386"/>
    </location>
</feature>
<dbReference type="InterPro" id="IPR022813">
    <property type="entry name" value="SecD/SecF_arch_bac"/>
</dbReference>
<dbReference type="NCBIfam" id="TIGR01129">
    <property type="entry name" value="secD"/>
    <property type="match status" value="1"/>
</dbReference>
<dbReference type="STRING" id="1414854.GQ61_04550"/>
<dbReference type="Pfam" id="PF21760">
    <property type="entry name" value="SecD_1st"/>
    <property type="match status" value="1"/>
</dbReference>
<feature type="domain" description="SecDF P1 head subdomain" evidence="12">
    <location>
        <begin position="239"/>
        <end position="342"/>
    </location>
</feature>
<evidence type="ECO:0000256" key="5">
    <source>
        <dbReference type="ARBA" id="ARBA00022927"/>
    </source>
</evidence>
<evidence type="ECO:0000256" key="1">
    <source>
        <dbReference type="ARBA" id="ARBA00004651"/>
    </source>
</evidence>
<dbReference type="SUPFAM" id="SSF82866">
    <property type="entry name" value="Multidrug efflux transporter AcrB transmembrane domain"/>
    <property type="match status" value="1"/>
</dbReference>
<evidence type="ECO:0000259" key="11">
    <source>
        <dbReference type="Pfam" id="PF21760"/>
    </source>
</evidence>
<organism evidence="13 14">
    <name type="scientific">Candidatus Nucleicultrix amoebiphila FS5</name>
    <dbReference type="NCBI Taxonomy" id="1414854"/>
    <lineage>
        <taxon>Bacteria</taxon>
        <taxon>Pseudomonadati</taxon>
        <taxon>Pseudomonadota</taxon>
        <taxon>Alphaproteobacteria</taxon>
        <taxon>Holosporales</taxon>
        <taxon>Candidatus Nucleicultricaceae</taxon>
        <taxon>Candidatus Nucleicultrix</taxon>
    </lineage>
</organism>
<evidence type="ECO:0000313" key="14">
    <source>
        <dbReference type="Proteomes" id="UP000237351"/>
    </source>
</evidence>